<sequence length="237" mass="27621">MIISHKYKYIFIKTTKTAGTSVEIALSKFCGEDDVITPLMAKDEVMRKKQGGMGPQNFEHRRKLSEYYKGDWWRLVTQGKRPKHTLFWNHITAKQIKARISPDIWNSYYKFCFVRNPWDRAVSRYFWNIERDGVQENLDDSLQNNDPNSNFEIYSIDGQVAVDFVGKYENLLADLTTVCEKLDIPFGGELPRAKGTSRKTKKHYSDILSAAQADYIRQKCSQEVELFDYQYAKASQV</sequence>
<evidence type="ECO:0000313" key="9">
    <source>
        <dbReference type="Proteomes" id="UP001196661"/>
    </source>
</evidence>
<dbReference type="PANTHER" id="PTHR12137">
    <property type="entry name" value="CARBOHYDRATE SULFOTRANSFERASE"/>
    <property type="match status" value="1"/>
</dbReference>
<dbReference type="Gene3D" id="3.40.50.300">
    <property type="entry name" value="P-loop containing nucleotide triphosphate hydrolases"/>
    <property type="match status" value="1"/>
</dbReference>
<dbReference type="InterPro" id="IPR005331">
    <property type="entry name" value="Sulfotransferase"/>
</dbReference>
<dbReference type="Pfam" id="PF03567">
    <property type="entry name" value="Sulfotransfer_2"/>
    <property type="match status" value="1"/>
</dbReference>
<evidence type="ECO:0000256" key="2">
    <source>
        <dbReference type="ARBA" id="ARBA00022679"/>
    </source>
</evidence>
<organism evidence="8 9">
    <name type="scientific">Leptothoe kymatousa TAU-MAC 1615</name>
    <dbReference type="NCBI Taxonomy" id="2364775"/>
    <lineage>
        <taxon>Bacteria</taxon>
        <taxon>Bacillati</taxon>
        <taxon>Cyanobacteriota</taxon>
        <taxon>Cyanophyceae</taxon>
        <taxon>Nodosilineales</taxon>
        <taxon>Cymatolegaceae</taxon>
        <taxon>Leptothoe</taxon>
        <taxon>Leptothoe kymatousa</taxon>
    </lineage>
</organism>
<gene>
    <name evidence="8" type="ORF">IXB28_04780</name>
</gene>
<dbReference type="Proteomes" id="UP001196661">
    <property type="component" value="Unassembled WGS sequence"/>
</dbReference>
<dbReference type="InterPro" id="IPR027417">
    <property type="entry name" value="P-loop_NTPase"/>
</dbReference>
<dbReference type="PANTHER" id="PTHR12137:SF54">
    <property type="entry name" value="CARBOHYDRATE SULFOTRANSFERASE"/>
    <property type="match status" value="1"/>
</dbReference>
<evidence type="ECO:0000256" key="1">
    <source>
        <dbReference type="ARBA" id="ARBA00004323"/>
    </source>
</evidence>
<evidence type="ECO:0000256" key="3">
    <source>
        <dbReference type="ARBA" id="ARBA00022692"/>
    </source>
</evidence>
<comment type="subcellular location">
    <subcellularLocation>
        <location evidence="1">Golgi apparatus membrane</location>
        <topology evidence="1">Single-pass type II membrane protein</topology>
    </subcellularLocation>
</comment>
<reference evidence="8 9" key="1">
    <citation type="journal article" date="2021" name="Mar. Drugs">
        <title>Genome Reduction and Secondary Metabolism of the Marine Sponge-Associated Cyanobacterium Leptothoe.</title>
        <authorList>
            <person name="Konstantinou D."/>
            <person name="Popin R.V."/>
            <person name="Fewer D.P."/>
            <person name="Sivonen K."/>
            <person name="Gkelis S."/>
        </authorList>
    </citation>
    <scope>NUCLEOTIDE SEQUENCE [LARGE SCALE GENOMIC DNA]</scope>
    <source>
        <strain evidence="8 9">TAU-MAC 1615</strain>
    </source>
</reference>
<name>A0ABS5Y112_9CYAN</name>
<keyword evidence="4" id="KW-1133">Transmembrane helix</keyword>
<dbReference type="RefSeq" id="WP_215617392.1">
    <property type="nucleotide sequence ID" value="NZ_JADOER010000004.1"/>
</dbReference>
<protein>
    <submittedName>
        <fullName evidence="8">Sulfotransferase family 2 domain-containing protein</fullName>
    </submittedName>
</protein>
<evidence type="ECO:0000256" key="5">
    <source>
        <dbReference type="ARBA" id="ARBA00023034"/>
    </source>
</evidence>
<evidence type="ECO:0000256" key="6">
    <source>
        <dbReference type="ARBA" id="ARBA00023136"/>
    </source>
</evidence>
<keyword evidence="2" id="KW-0808">Transferase</keyword>
<proteinExistence type="predicted"/>
<dbReference type="InterPro" id="IPR018011">
    <property type="entry name" value="Carb_sulfotrans_8-10"/>
</dbReference>
<dbReference type="EMBL" id="JADOER010000004">
    <property type="protein sequence ID" value="MBT9311510.1"/>
    <property type="molecule type" value="Genomic_DNA"/>
</dbReference>
<evidence type="ECO:0000256" key="4">
    <source>
        <dbReference type="ARBA" id="ARBA00022989"/>
    </source>
</evidence>
<evidence type="ECO:0000256" key="7">
    <source>
        <dbReference type="ARBA" id="ARBA00023180"/>
    </source>
</evidence>
<keyword evidence="3" id="KW-0812">Transmembrane</keyword>
<keyword evidence="7" id="KW-0325">Glycoprotein</keyword>
<accession>A0ABS5Y112</accession>
<evidence type="ECO:0000313" key="8">
    <source>
        <dbReference type="EMBL" id="MBT9311510.1"/>
    </source>
</evidence>
<comment type="caution">
    <text evidence="8">The sequence shown here is derived from an EMBL/GenBank/DDBJ whole genome shotgun (WGS) entry which is preliminary data.</text>
</comment>
<dbReference type="SUPFAM" id="SSF52540">
    <property type="entry name" value="P-loop containing nucleoside triphosphate hydrolases"/>
    <property type="match status" value="1"/>
</dbReference>
<keyword evidence="6" id="KW-0472">Membrane</keyword>
<keyword evidence="9" id="KW-1185">Reference proteome</keyword>
<keyword evidence="5" id="KW-0333">Golgi apparatus</keyword>